<dbReference type="KEGG" id="cchl:FPL14_00315"/>
<keyword evidence="2" id="KW-1185">Reference proteome</keyword>
<dbReference type="AlphaFoldDB" id="A0A7G5BS88"/>
<name>A0A7G5BS88_9BACL</name>
<dbReference type="RefSeq" id="WP_182301154.1">
    <property type="nucleotide sequence ID" value="NZ_CP041969.1"/>
</dbReference>
<organism evidence="1 2">
    <name type="scientific">Cohnella cholangitidis</name>
    <dbReference type="NCBI Taxonomy" id="2598458"/>
    <lineage>
        <taxon>Bacteria</taxon>
        <taxon>Bacillati</taxon>
        <taxon>Bacillota</taxon>
        <taxon>Bacilli</taxon>
        <taxon>Bacillales</taxon>
        <taxon>Paenibacillaceae</taxon>
        <taxon>Cohnella</taxon>
    </lineage>
</organism>
<dbReference type="EMBL" id="CP041969">
    <property type="protein sequence ID" value="QMV39822.1"/>
    <property type="molecule type" value="Genomic_DNA"/>
</dbReference>
<protein>
    <recommendedName>
        <fullName evidence="3">Butirosin biosynthesis protein H N-terminal domain-containing protein</fullName>
    </recommendedName>
</protein>
<reference evidence="1 2" key="1">
    <citation type="submission" date="2019-07" db="EMBL/GenBank/DDBJ databases">
        <authorList>
            <person name="Kim J.K."/>
            <person name="Cheong H.-M."/>
            <person name="Choi Y."/>
            <person name="Hwang K.J."/>
            <person name="Lee S."/>
            <person name="Choi C."/>
        </authorList>
    </citation>
    <scope>NUCLEOTIDE SEQUENCE [LARGE SCALE GENOMIC DNA]</scope>
    <source>
        <strain evidence="1 2">KS 22</strain>
    </source>
</reference>
<dbReference type="Proteomes" id="UP000515679">
    <property type="component" value="Chromosome"/>
</dbReference>
<gene>
    <name evidence="1" type="ORF">FPL14_00315</name>
</gene>
<evidence type="ECO:0000313" key="1">
    <source>
        <dbReference type="EMBL" id="QMV39822.1"/>
    </source>
</evidence>
<evidence type="ECO:0008006" key="3">
    <source>
        <dbReference type="Google" id="ProtNLM"/>
    </source>
</evidence>
<sequence length="346" mass="41122">MAASRILPLAVPEIVSYPHISYAMSVVSLAPEGIDWVFSNYVQLCMLDQGSTVEMRYFVPNADLFHFPGLFGTQHVRRDWILHYCPSFTDFVRFSIDRGFYVWTFVDEYYIPGTRSYRNQSFEHAIMIHGYDDERREIHISGYLESQRYKQSTIAYDTAELAFTEMRVPEIHFANNTHLLTRSPNGYEFKTHWIMEQLSDYGGAKPSDVRMEVFEERKDCPYYWGIDVIDGLQEKLRQHMREETFVDHRPFFILLEHKKTMNKRLAYMADKGHFVFSDAVRNGYRDIETKAKTILNLKLKYLITRENRYLTQIIDRLDGLREAESKTIEQMLAQYEWNSNRRRKEV</sequence>
<proteinExistence type="predicted"/>
<evidence type="ECO:0000313" key="2">
    <source>
        <dbReference type="Proteomes" id="UP000515679"/>
    </source>
</evidence>
<accession>A0A7G5BS88</accession>